<keyword evidence="4" id="KW-0812">Transmembrane</keyword>
<evidence type="ECO:0000313" key="10">
    <source>
        <dbReference type="EMBL" id="GMM54739.1"/>
    </source>
</evidence>
<dbReference type="InterPro" id="IPR026235">
    <property type="entry name" value="INP2"/>
</dbReference>
<name>A0AAV5RW27_MAUHU</name>
<sequence length="720" mass="83487">MPRLMYPGLKLFSRKDDTSVINDKSKAEFEVHNNPSRKYSTKSNENSIRYFNSQINSWGNTPGALNDYSPTIVGTSTFDDSESDNRLLSQFWFTIIQKVFSHVPLRCDNAFIEELHFNIITLSDLNGLNRYVSPLKPQKSILDFPKHQQNWKNDLNYKTKQTSFGLVIRRDSPTFLVQNTLSYNYTVRNCLKIMYKLKGLRIEGRHQSKRIVIMVLIFLYLTFKQTQFRNQYLRYDYMKKLTSLLRSFNSWDALINQYHLQFKELHIESIFDNKTDQVETPYVLNVNQRKHTIQNLHEIISLNVDHLHYALIALIKSRLPYCNESALEEYCKLFDITIFDLEYSFEQKMTDISKKIKGVHTLRKFWLCCILAATRIKVEHGDITGNMGSSLFSNLSQLLYMEIDHETSDSFNSLAFQEQSNEIENVSHAVTSLISLLLRNKDLLHDITSERGVLMGRRNSANSHSKRQLFLISQSIDQLSQQVSELTTNYSKSEDNSLDSHVRDIISKMSSVKNSLEMKLQTKCIEEYKSAPSIRSTRRDISSSIHPKGFALDILRTPTLQSPTIDLKQDIEFTQVDNEDDYSSSDDKSYDNDTTFHLEQFIAATPNQRTVSVHYQSMKQLSDEQLQSQLTNQIMRFSAENKQSRENLRAEKSFELLKRCRKQKTKLMVNDIVNEGGLNDIAEDDYESANRTNDTQQTGGISNYGAEDGIPVLYNIEQFV</sequence>
<evidence type="ECO:0000256" key="5">
    <source>
        <dbReference type="ARBA" id="ARBA00022989"/>
    </source>
</evidence>
<dbReference type="Proteomes" id="UP001377567">
    <property type="component" value="Unassembled WGS sequence"/>
</dbReference>
<dbReference type="GO" id="GO:0005778">
    <property type="term" value="C:peroxisomal membrane"/>
    <property type="evidence" value="ECO:0007669"/>
    <property type="project" value="UniProtKB-SubCell"/>
</dbReference>
<keyword evidence="9" id="KW-0325">Glycoprotein</keyword>
<keyword evidence="5" id="KW-1133">Transmembrane helix</keyword>
<evidence type="ECO:0000256" key="2">
    <source>
        <dbReference type="ARBA" id="ARBA00007231"/>
    </source>
</evidence>
<evidence type="ECO:0000256" key="4">
    <source>
        <dbReference type="ARBA" id="ARBA00022692"/>
    </source>
</evidence>
<keyword evidence="8" id="KW-0675">Receptor</keyword>
<dbReference type="AlphaFoldDB" id="A0AAV5RW27"/>
<keyword evidence="6" id="KW-0472">Membrane</keyword>
<accession>A0AAV5RW27</accession>
<keyword evidence="7" id="KW-0576">Peroxisome</keyword>
<dbReference type="EMBL" id="BTGD01000003">
    <property type="protein sequence ID" value="GMM54739.1"/>
    <property type="molecule type" value="Genomic_DNA"/>
</dbReference>
<evidence type="ECO:0000256" key="8">
    <source>
        <dbReference type="ARBA" id="ARBA00023170"/>
    </source>
</evidence>
<gene>
    <name evidence="10" type="ORF">DAKH74_013550</name>
</gene>
<keyword evidence="11" id="KW-1185">Reference proteome</keyword>
<evidence type="ECO:0000256" key="7">
    <source>
        <dbReference type="ARBA" id="ARBA00023140"/>
    </source>
</evidence>
<comment type="caution">
    <text evidence="10">The sequence shown here is derived from an EMBL/GenBank/DDBJ whole genome shotgun (WGS) entry which is preliminary data.</text>
</comment>
<comment type="similarity">
    <text evidence="2">Belongs to the INP2 family.</text>
</comment>
<comment type="subcellular location">
    <subcellularLocation>
        <location evidence="1">Peroxisome membrane</location>
        <topology evidence="1">Single-pass membrane protein</topology>
    </subcellularLocation>
</comment>
<dbReference type="PRINTS" id="PR02104">
    <property type="entry name" value="INPROXISOME2"/>
</dbReference>
<dbReference type="GO" id="GO:0045033">
    <property type="term" value="P:peroxisome inheritance"/>
    <property type="evidence" value="ECO:0007669"/>
    <property type="project" value="InterPro"/>
</dbReference>
<evidence type="ECO:0000256" key="9">
    <source>
        <dbReference type="ARBA" id="ARBA00023180"/>
    </source>
</evidence>
<evidence type="ECO:0000256" key="6">
    <source>
        <dbReference type="ARBA" id="ARBA00023136"/>
    </source>
</evidence>
<evidence type="ECO:0000313" key="11">
    <source>
        <dbReference type="Proteomes" id="UP001377567"/>
    </source>
</evidence>
<protein>
    <recommendedName>
        <fullName evidence="3">Inheritance of peroxisomes protein 2</fullName>
    </recommendedName>
</protein>
<proteinExistence type="inferred from homology"/>
<evidence type="ECO:0000256" key="1">
    <source>
        <dbReference type="ARBA" id="ARBA00004549"/>
    </source>
</evidence>
<evidence type="ECO:0000256" key="3">
    <source>
        <dbReference type="ARBA" id="ARBA00021399"/>
    </source>
</evidence>
<reference evidence="10 11" key="1">
    <citation type="journal article" date="2023" name="Elife">
        <title>Identification of key yeast species and microbe-microbe interactions impacting larval growth of Drosophila in the wild.</title>
        <authorList>
            <person name="Mure A."/>
            <person name="Sugiura Y."/>
            <person name="Maeda R."/>
            <person name="Honda K."/>
            <person name="Sakurai N."/>
            <person name="Takahashi Y."/>
            <person name="Watada M."/>
            <person name="Katoh T."/>
            <person name="Gotoh A."/>
            <person name="Gotoh Y."/>
            <person name="Taniguchi I."/>
            <person name="Nakamura K."/>
            <person name="Hayashi T."/>
            <person name="Katayama T."/>
            <person name="Uemura T."/>
            <person name="Hattori Y."/>
        </authorList>
    </citation>
    <scope>NUCLEOTIDE SEQUENCE [LARGE SCALE GENOMIC DNA]</scope>
    <source>
        <strain evidence="10 11">KH-74</strain>
    </source>
</reference>
<organism evidence="10 11">
    <name type="scientific">Maudiozyma humilis</name>
    <name type="common">Sour dough yeast</name>
    <name type="synonym">Kazachstania humilis</name>
    <dbReference type="NCBI Taxonomy" id="51915"/>
    <lineage>
        <taxon>Eukaryota</taxon>
        <taxon>Fungi</taxon>
        <taxon>Dikarya</taxon>
        <taxon>Ascomycota</taxon>
        <taxon>Saccharomycotina</taxon>
        <taxon>Saccharomycetes</taxon>
        <taxon>Saccharomycetales</taxon>
        <taxon>Saccharomycetaceae</taxon>
        <taxon>Maudiozyma</taxon>
    </lineage>
</organism>